<keyword evidence="5" id="KW-1185">Reference proteome</keyword>
<dbReference type="PANTHER" id="PTHR31302:SF31">
    <property type="entry name" value="PHOSPHODIESTERASE YAEI"/>
    <property type="match status" value="1"/>
</dbReference>
<dbReference type="Pfam" id="PF00149">
    <property type="entry name" value="Metallophos"/>
    <property type="match status" value="1"/>
</dbReference>
<comment type="caution">
    <text evidence="4">The sequence shown here is derived from an EMBL/GenBank/DDBJ whole genome shotgun (WGS) entry which is preliminary data.</text>
</comment>
<dbReference type="GO" id="GO:0009245">
    <property type="term" value="P:lipid A biosynthetic process"/>
    <property type="evidence" value="ECO:0007669"/>
    <property type="project" value="TreeGrafter"/>
</dbReference>
<evidence type="ECO:0000259" key="3">
    <source>
        <dbReference type="Pfam" id="PF00149"/>
    </source>
</evidence>
<dbReference type="Proteomes" id="UP000239907">
    <property type="component" value="Unassembled WGS sequence"/>
</dbReference>
<evidence type="ECO:0000256" key="2">
    <source>
        <dbReference type="ARBA" id="ARBA00022801"/>
    </source>
</evidence>
<protein>
    <recommendedName>
        <fullName evidence="3">Calcineurin-like phosphoesterase domain-containing protein</fullName>
    </recommendedName>
</protein>
<feature type="domain" description="Calcineurin-like phosphoesterase" evidence="3">
    <location>
        <begin position="53"/>
        <end position="216"/>
    </location>
</feature>
<keyword evidence="1" id="KW-0479">Metal-binding</keyword>
<organism evidence="4 5">
    <name type="scientific">Rubritalea profundi</name>
    <dbReference type="NCBI Taxonomy" id="1658618"/>
    <lineage>
        <taxon>Bacteria</taxon>
        <taxon>Pseudomonadati</taxon>
        <taxon>Verrucomicrobiota</taxon>
        <taxon>Verrucomicrobiia</taxon>
        <taxon>Verrucomicrobiales</taxon>
        <taxon>Rubritaleaceae</taxon>
        <taxon>Rubritalea</taxon>
    </lineage>
</organism>
<keyword evidence="2" id="KW-0378">Hydrolase</keyword>
<evidence type="ECO:0000256" key="1">
    <source>
        <dbReference type="ARBA" id="ARBA00022723"/>
    </source>
</evidence>
<dbReference type="GO" id="GO:0046872">
    <property type="term" value="F:metal ion binding"/>
    <property type="evidence" value="ECO:0007669"/>
    <property type="project" value="UniProtKB-KW"/>
</dbReference>
<dbReference type="SUPFAM" id="SSF56300">
    <property type="entry name" value="Metallo-dependent phosphatases"/>
    <property type="match status" value="1"/>
</dbReference>
<evidence type="ECO:0000313" key="4">
    <source>
        <dbReference type="EMBL" id="PQJ27894.1"/>
    </source>
</evidence>
<dbReference type="InterPro" id="IPR051158">
    <property type="entry name" value="Metallophosphoesterase_sf"/>
</dbReference>
<dbReference type="PANTHER" id="PTHR31302">
    <property type="entry name" value="TRANSMEMBRANE PROTEIN WITH METALLOPHOSPHOESTERASE DOMAIN-RELATED"/>
    <property type="match status" value="1"/>
</dbReference>
<dbReference type="CDD" id="cd07385">
    <property type="entry name" value="MPP_YkuE_C"/>
    <property type="match status" value="1"/>
</dbReference>
<dbReference type="EMBL" id="MQWA01000001">
    <property type="protein sequence ID" value="PQJ27894.1"/>
    <property type="molecule type" value="Genomic_DNA"/>
</dbReference>
<dbReference type="RefSeq" id="WP_105042389.1">
    <property type="nucleotide sequence ID" value="NZ_MQWA01000001.1"/>
</dbReference>
<gene>
    <name evidence="4" type="ORF">BSZ32_04855</name>
</gene>
<accession>A0A2S7U0H2</accession>
<name>A0A2S7U0H2_9BACT</name>
<sequence>MFKLTRRQTIQTLLAAAPVAAVIDAFLIEPNLLSVTRREITLPRLPSELDGFTIAQLSDFHYKPDKDHDLMVKAVHAVNAENVDFIALTGDYVTDDSAVITPLMEHLSQLQSKHGIAASMGNHDGWTHSGDYYRKIFTKAGIPFLINQNTELNIKGTRLHIAGTDYVWLGSPDPAKTLKGIPANSPVIALVHEPDYFDTMRAIRDIDLQLSGHTHGGQCRVPLIGYAPVKVKYGENYVYGHYQEANSQLFISRGIGTSGMRVRFACAPEIAILTLRCAI</sequence>
<dbReference type="InterPro" id="IPR029052">
    <property type="entry name" value="Metallo-depent_PP-like"/>
</dbReference>
<dbReference type="InterPro" id="IPR004843">
    <property type="entry name" value="Calcineurin-like_PHP"/>
</dbReference>
<dbReference type="GO" id="GO:0016020">
    <property type="term" value="C:membrane"/>
    <property type="evidence" value="ECO:0007669"/>
    <property type="project" value="GOC"/>
</dbReference>
<evidence type="ECO:0000313" key="5">
    <source>
        <dbReference type="Proteomes" id="UP000239907"/>
    </source>
</evidence>
<proteinExistence type="predicted"/>
<dbReference type="GO" id="GO:0008758">
    <property type="term" value="F:UDP-2,3-diacylglucosamine hydrolase activity"/>
    <property type="evidence" value="ECO:0007669"/>
    <property type="project" value="TreeGrafter"/>
</dbReference>
<reference evidence="4 5" key="1">
    <citation type="submission" date="2016-12" db="EMBL/GenBank/DDBJ databases">
        <title>Study of bacterial adaptation to deep sea.</title>
        <authorList>
            <person name="Song J."/>
            <person name="Yoshizawa S."/>
            <person name="Kogure K."/>
        </authorList>
    </citation>
    <scope>NUCLEOTIDE SEQUENCE [LARGE SCALE GENOMIC DNA]</scope>
    <source>
        <strain evidence="4 5">SAORIC-165</strain>
    </source>
</reference>
<dbReference type="AlphaFoldDB" id="A0A2S7U0H2"/>
<dbReference type="OrthoDB" id="9780884at2"/>
<dbReference type="Gene3D" id="3.60.21.10">
    <property type="match status" value="1"/>
</dbReference>